<dbReference type="AlphaFoldDB" id="A0A1H1QZY2"/>
<keyword evidence="7" id="KW-1185">Reference proteome</keyword>
<dbReference type="EMBL" id="LT629732">
    <property type="protein sequence ID" value="SDS28993.1"/>
    <property type="molecule type" value="Genomic_DNA"/>
</dbReference>
<dbReference type="InterPro" id="IPR038410">
    <property type="entry name" value="GxGYxYP_C_sf"/>
</dbReference>
<dbReference type="InterPro" id="IPR048310">
    <property type="entry name" value="GxGYxYP_N_2nd"/>
</dbReference>
<proteinExistence type="predicted"/>
<dbReference type="Pfam" id="PF16216">
    <property type="entry name" value="GxGYxYP_N"/>
    <property type="match status" value="1"/>
</dbReference>
<feature type="domain" description="GxGYxYP putative glycoside hydrolase second N-terminal" evidence="4">
    <location>
        <begin position="129"/>
        <end position="193"/>
    </location>
</feature>
<dbReference type="PANTHER" id="PTHR37321:SF1">
    <property type="entry name" value="EXPORTED PROTEIN"/>
    <property type="match status" value="1"/>
</dbReference>
<feature type="compositionally biased region" description="Low complexity" evidence="1">
    <location>
        <begin position="570"/>
        <end position="581"/>
    </location>
</feature>
<dbReference type="Pfam" id="PF20957">
    <property type="entry name" value="GxGYxYP_N_2nd"/>
    <property type="match status" value="1"/>
</dbReference>
<evidence type="ECO:0000259" key="2">
    <source>
        <dbReference type="Pfam" id="PF14323"/>
    </source>
</evidence>
<sequence>MPPDSWIGRQLRRRELLAYGAAIGAAPLGPRMGDGFVRQKLEPTGDTCFRAVVSTFDLDGQDKGVRVALASLQGLVARRRPEIYLLQSWDDVRSNHGYLRWYMDKAWVKEEHRYDDPYRLIAAFRDAAHGLVVVDPEQEHTLNVATNVAGVENLLIVYPDQLPEVDLPVVCDLRGKFADAAGAYAWAYKRCWPRQSRAMLCCFHTSVAHDFQRDYAVQHRLHTFWLPGPDDPDHSPDLEAHVERLLHDAPANIPVLGFWSAVSDDGAPRGVGEYAGVRLAGTYAKYTWVSDWAGNYSFHAAAPVDATVFERQPARRKTFRPYRPDVTYVALIMIESGDAPGYLQYGLRFFQWDDPTRGKVPLSYGITPAARKLLPGILQWLYETATPNDYFFSSISGAGYCYPLEGYGSASPVDQDGRRVTEHEAVAEYFRATDERMSGLDMDMLGLYSHPWTPWTDADDTFVDDTIVPHMPKVTAVLADMGRNDGTTPANANRMAAGGVSVHHTLTRWPNQAWYPPYDTTNDEAAAQWLADQIRTNAAGGRFVQAMFYSCTTGLGDCDGSPTSSNQMATSSSQPTSSTTSGEQRTTRTDRVEAASCTRVEAGGTALHRGQLHGGPRCDSRAPRWCGRGRRRRPATRGLVVRHPRRAPGLWRPL</sequence>
<feature type="domain" description="GxGYxYP putative glycoside hydrolase third N-terminal" evidence="5">
    <location>
        <begin position="212"/>
        <end position="300"/>
    </location>
</feature>
<dbReference type="Proteomes" id="UP000198983">
    <property type="component" value="Chromosome I"/>
</dbReference>
<evidence type="ECO:0000313" key="7">
    <source>
        <dbReference type="Proteomes" id="UP000198983"/>
    </source>
</evidence>
<dbReference type="InterPro" id="IPR048309">
    <property type="entry name" value="GxGYxYP_N_3rd"/>
</dbReference>
<evidence type="ECO:0000259" key="3">
    <source>
        <dbReference type="Pfam" id="PF16216"/>
    </source>
</evidence>
<dbReference type="Pfam" id="PF14323">
    <property type="entry name" value="GxGYxYP_C"/>
    <property type="match status" value="1"/>
</dbReference>
<dbReference type="InterPro" id="IPR025832">
    <property type="entry name" value="GxGYxYP_C"/>
</dbReference>
<feature type="region of interest" description="Disordered" evidence="1">
    <location>
        <begin position="561"/>
        <end position="623"/>
    </location>
</feature>
<evidence type="ECO:0000313" key="6">
    <source>
        <dbReference type="EMBL" id="SDS28993.1"/>
    </source>
</evidence>
<name>A0A1H1QZY2_9ACTN</name>
<feature type="domain" description="GxGYxYP putative glycoside hydrolase first N-terminal" evidence="3">
    <location>
        <begin position="56"/>
        <end position="126"/>
    </location>
</feature>
<accession>A0A1H1QZY2</accession>
<gene>
    <name evidence="6" type="ORF">SAMN04489717_2215</name>
</gene>
<dbReference type="OrthoDB" id="3799094at2"/>
<dbReference type="GO" id="GO:0016787">
    <property type="term" value="F:hydrolase activity"/>
    <property type="evidence" value="ECO:0007669"/>
    <property type="project" value="UniProtKB-KW"/>
</dbReference>
<evidence type="ECO:0000259" key="5">
    <source>
        <dbReference type="Pfam" id="PF20958"/>
    </source>
</evidence>
<evidence type="ECO:0000259" key="4">
    <source>
        <dbReference type="Pfam" id="PF20957"/>
    </source>
</evidence>
<feature type="domain" description="GxGYxYP putative glycoside hydrolase C-terminal" evidence="2">
    <location>
        <begin position="326"/>
        <end position="463"/>
    </location>
</feature>
<protein>
    <submittedName>
        <fullName evidence="6">GxGYxYP putative glycoside hydrolase C-terminal domain-containing protein</fullName>
    </submittedName>
</protein>
<organism evidence="6 7">
    <name type="scientific">Actinopolymorpha singaporensis</name>
    <dbReference type="NCBI Taxonomy" id="117157"/>
    <lineage>
        <taxon>Bacteria</taxon>
        <taxon>Bacillati</taxon>
        <taxon>Actinomycetota</taxon>
        <taxon>Actinomycetes</taxon>
        <taxon>Propionibacteriales</taxon>
        <taxon>Actinopolymorphaceae</taxon>
        <taxon>Actinopolymorpha</taxon>
    </lineage>
</organism>
<dbReference type="STRING" id="117157.SAMN04489717_2215"/>
<dbReference type="Pfam" id="PF20958">
    <property type="entry name" value="GxGYxYP_N_3rd"/>
    <property type="match status" value="1"/>
</dbReference>
<dbReference type="InterPro" id="IPR032626">
    <property type="entry name" value="GxGYxYP_N_1st"/>
</dbReference>
<dbReference type="PANTHER" id="PTHR37321">
    <property type="entry name" value="EXPORTED PROTEIN-RELATED"/>
    <property type="match status" value="1"/>
</dbReference>
<keyword evidence="6" id="KW-0378">Hydrolase</keyword>
<evidence type="ECO:0000256" key="1">
    <source>
        <dbReference type="SAM" id="MobiDB-lite"/>
    </source>
</evidence>
<reference evidence="6 7" key="1">
    <citation type="submission" date="2016-10" db="EMBL/GenBank/DDBJ databases">
        <authorList>
            <person name="de Groot N.N."/>
        </authorList>
    </citation>
    <scope>NUCLEOTIDE SEQUENCE [LARGE SCALE GENOMIC DNA]</scope>
    <source>
        <strain evidence="6 7">DSM 22024</strain>
    </source>
</reference>
<dbReference type="Gene3D" id="3.20.20.490">
    <property type="entry name" value="GxGYxYP glycoside hydrolase, C-terminal domain"/>
    <property type="match status" value="1"/>
</dbReference>